<dbReference type="EMBL" id="ACPB03027278">
    <property type="status" value="NOT_ANNOTATED_CDS"/>
    <property type="molecule type" value="Genomic_DNA"/>
</dbReference>
<dbReference type="GO" id="GO:0003676">
    <property type="term" value="F:nucleic acid binding"/>
    <property type="evidence" value="ECO:0007669"/>
    <property type="project" value="InterPro"/>
</dbReference>
<dbReference type="InterPro" id="IPR036397">
    <property type="entry name" value="RNaseH_sf"/>
</dbReference>
<proteinExistence type="predicted"/>
<dbReference type="AlphaFoldDB" id="T1HH55"/>
<organism evidence="1 2">
    <name type="scientific">Rhodnius prolixus</name>
    <name type="common">Triatomid bug</name>
    <dbReference type="NCBI Taxonomy" id="13249"/>
    <lineage>
        <taxon>Eukaryota</taxon>
        <taxon>Metazoa</taxon>
        <taxon>Ecdysozoa</taxon>
        <taxon>Arthropoda</taxon>
        <taxon>Hexapoda</taxon>
        <taxon>Insecta</taxon>
        <taxon>Pterygota</taxon>
        <taxon>Neoptera</taxon>
        <taxon>Paraneoptera</taxon>
        <taxon>Hemiptera</taxon>
        <taxon>Heteroptera</taxon>
        <taxon>Panheteroptera</taxon>
        <taxon>Cimicomorpha</taxon>
        <taxon>Reduviidae</taxon>
        <taxon>Triatominae</taxon>
        <taxon>Rhodnius</taxon>
    </lineage>
</organism>
<dbReference type="InParanoid" id="T1HH55"/>
<dbReference type="SUPFAM" id="SSF53098">
    <property type="entry name" value="Ribonuclease H-like"/>
    <property type="match status" value="1"/>
</dbReference>
<protein>
    <recommendedName>
        <fullName evidence="3">RNase H type-1 domain-containing protein</fullName>
    </recommendedName>
</protein>
<reference evidence="1" key="1">
    <citation type="submission" date="2015-05" db="UniProtKB">
        <authorList>
            <consortium name="EnsemblMetazoa"/>
        </authorList>
    </citation>
    <scope>IDENTIFICATION</scope>
</reference>
<evidence type="ECO:0000313" key="2">
    <source>
        <dbReference type="Proteomes" id="UP000015103"/>
    </source>
</evidence>
<dbReference type="Gene3D" id="3.30.420.10">
    <property type="entry name" value="Ribonuclease H-like superfamily/Ribonuclease H"/>
    <property type="match status" value="1"/>
</dbReference>
<dbReference type="HOGENOM" id="CLU_1808590_0_0_1"/>
<dbReference type="Proteomes" id="UP000015103">
    <property type="component" value="Unassembled WGS sequence"/>
</dbReference>
<dbReference type="InterPro" id="IPR012337">
    <property type="entry name" value="RNaseH-like_sf"/>
</dbReference>
<evidence type="ECO:0000313" key="1">
    <source>
        <dbReference type="EnsemblMetazoa" id="RPRC003378-PA"/>
    </source>
</evidence>
<sequence length="143" mass="15986">MVSGKLKPSMTVSTIKKGDGTFTADLEETLEDDTSQDEEVHRKLREEVKLLPKSGNDARFSREEVRHTISTLNYKKAPANNSFLIERTKQNISSLEARGILVHVFKVRAHSGIDGNEMADINAKSAALDHHLPVVYNKFPLLT</sequence>
<evidence type="ECO:0008006" key="3">
    <source>
        <dbReference type="Google" id="ProtNLM"/>
    </source>
</evidence>
<accession>T1HH55</accession>
<dbReference type="VEuPathDB" id="VectorBase:RPRC003378"/>
<dbReference type="EnsemblMetazoa" id="RPRC003378-RA">
    <property type="protein sequence ID" value="RPRC003378-PA"/>
    <property type="gene ID" value="RPRC003378"/>
</dbReference>
<keyword evidence="2" id="KW-1185">Reference proteome</keyword>
<name>T1HH55_RHOPR</name>